<feature type="domain" description="Uracil-DNA glycosylase-like" evidence="4">
    <location>
        <begin position="17"/>
        <end position="178"/>
    </location>
</feature>
<dbReference type="Proteomes" id="UP000444960">
    <property type="component" value="Unassembled WGS sequence"/>
</dbReference>
<dbReference type="PANTHER" id="PTHR12159">
    <property type="entry name" value="G/T AND G/U MISMATCH-SPECIFIC DNA GLYCOSYLASE"/>
    <property type="match status" value="1"/>
</dbReference>
<dbReference type="SUPFAM" id="SSF52141">
    <property type="entry name" value="Uracil-DNA glycosylase-like"/>
    <property type="match status" value="1"/>
</dbReference>
<keyword evidence="3" id="KW-0234">DNA repair</keyword>
<dbReference type="GO" id="GO:0004844">
    <property type="term" value="F:uracil DNA N-glycosylase activity"/>
    <property type="evidence" value="ECO:0007669"/>
    <property type="project" value="TreeGrafter"/>
</dbReference>
<dbReference type="SMART" id="SM00987">
    <property type="entry name" value="UreE_C"/>
    <property type="match status" value="1"/>
</dbReference>
<comment type="caution">
    <text evidence="5">The sequence shown here is derived from an EMBL/GenBank/DDBJ whole genome shotgun (WGS) entry which is preliminary data.</text>
</comment>
<keyword evidence="1" id="KW-0227">DNA damage</keyword>
<evidence type="ECO:0000256" key="1">
    <source>
        <dbReference type="ARBA" id="ARBA00022763"/>
    </source>
</evidence>
<dbReference type="EMBL" id="BJOV01000003">
    <property type="protein sequence ID" value="GEE01006.1"/>
    <property type="molecule type" value="Genomic_DNA"/>
</dbReference>
<dbReference type="OrthoDB" id="9799921at2"/>
<sequence length="207" mass="21603">MGFTREELLSFENRTVPDLIGSDCRLLISGINPGLWTAATGAHFARPGNRFYPALYAAGIVDHVIDASEGIGDDDARALTDAGIGITNVVGRATAKASSLTREELEEGGRALIATVERVRPRVLAVLGITAYRTAFGDRRASAGEQQRTIAGARVWVLPNPSGLNAHETVDSLARAYREAAVAAGVVGRTGIAAVGSAEPVRITPGG</sequence>
<dbReference type="Pfam" id="PF03167">
    <property type="entry name" value="UDG"/>
    <property type="match status" value="1"/>
</dbReference>
<dbReference type="NCBIfam" id="NF007570">
    <property type="entry name" value="PRK10201.1"/>
    <property type="match status" value="1"/>
</dbReference>
<name>A0A7I9V6H2_9ACTN</name>
<dbReference type="RefSeq" id="WP_161894860.1">
    <property type="nucleotide sequence ID" value="NZ_BJOV01000003.1"/>
</dbReference>
<organism evidence="5 6">
    <name type="scientific">Gordonia spumicola</name>
    <dbReference type="NCBI Taxonomy" id="589161"/>
    <lineage>
        <taxon>Bacteria</taxon>
        <taxon>Bacillati</taxon>
        <taxon>Actinomycetota</taxon>
        <taxon>Actinomycetes</taxon>
        <taxon>Mycobacteriales</taxon>
        <taxon>Gordoniaceae</taxon>
        <taxon>Gordonia</taxon>
    </lineage>
</organism>
<accession>A0A7I9V6H2</accession>
<dbReference type="InterPro" id="IPR036895">
    <property type="entry name" value="Uracil-DNA_glycosylase-like_sf"/>
</dbReference>
<dbReference type="InterPro" id="IPR015637">
    <property type="entry name" value="MUG/TDG"/>
</dbReference>
<dbReference type="InterPro" id="IPR005122">
    <property type="entry name" value="Uracil-DNA_glycosylase-like"/>
</dbReference>
<dbReference type="CDD" id="cd10028">
    <property type="entry name" value="UDG-F2_TDG_MUG"/>
    <property type="match status" value="1"/>
</dbReference>
<reference evidence="6" key="1">
    <citation type="submission" date="2019-06" db="EMBL/GenBank/DDBJ databases">
        <title>Gordonia isolated from sludge of a wastewater treatment plant.</title>
        <authorList>
            <person name="Tamura T."/>
            <person name="Aoyama K."/>
            <person name="Kang Y."/>
            <person name="Saito S."/>
            <person name="Akiyama N."/>
            <person name="Yazawa K."/>
            <person name="Gonoi T."/>
            <person name="Mikami Y."/>
        </authorList>
    </citation>
    <scope>NUCLEOTIDE SEQUENCE [LARGE SCALE GENOMIC DNA]</scope>
    <source>
        <strain evidence="6">NBRC 107696</strain>
    </source>
</reference>
<protein>
    <submittedName>
        <fullName evidence="5">Mismatch-specific DNA-glycosylase</fullName>
    </submittedName>
</protein>
<dbReference type="GO" id="GO:0008263">
    <property type="term" value="F:pyrimidine-specific mismatch base pair DNA N-glycosylase activity"/>
    <property type="evidence" value="ECO:0007669"/>
    <property type="project" value="TreeGrafter"/>
</dbReference>
<keyword evidence="6" id="KW-1185">Reference proteome</keyword>
<dbReference type="AlphaFoldDB" id="A0A7I9V6H2"/>
<evidence type="ECO:0000313" key="6">
    <source>
        <dbReference type="Proteomes" id="UP000444960"/>
    </source>
</evidence>
<proteinExistence type="predicted"/>
<dbReference type="Gene3D" id="3.40.470.10">
    <property type="entry name" value="Uracil-DNA glycosylase-like domain"/>
    <property type="match status" value="1"/>
</dbReference>
<keyword evidence="2" id="KW-0378">Hydrolase</keyword>
<evidence type="ECO:0000256" key="3">
    <source>
        <dbReference type="ARBA" id="ARBA00023204"/>
    </source>
</evidence>
<evidence type="ECO:0000256" key="2">
    <source>
        <dbReference type="ARBA" id="ARBA00022801"/>
    </source>
</evidence>
<evidence type="ECO:0000313" key="5">
    <source>
        <dbReference type="EMBL" id="GEE01006.1"/>
    </source>
</evidence>
<dbReference type="GO" id="GO:0006285">
    <property type="term" value="P:base-excision repair, AP site formation"/>
    <property type="evidence" value="ECO:0007669"/>
    <property type="project" value="InterPro"/>
</dbReference>
<dbReference type="SMART" id="SM00986">
    <property type="entry name" value="UDG"/>
    <property type="match status" value="1"/>
</dbReference>
<gene>
    <name evidence="5" type="ORF">nbrc107696_14520</name>
</gene>
<evidence type="ECO:0000259" key="4">
    <source>
        <dbReference type="SMART" id="SM00986"/>
    </source>
</evidence>
<dbReference type="PANTHER" id="PTHR12159:SF9">
    <property type="entry name" value="G_T MISMATCH-SPECIFIC THYMINE DNA GLYCOSYLASE"/>
    <property type="match status" value="1"/>
</dbReference>